<dbReference type="RefSeq" id="WP_163795433.1">
    <property type="nucleotide sequence ID" value="NZ_AP022588.1"/>
</dbReference>
<sequence length="121" mass="13000">MTTAVRRVAALVAACAVAPLVLSAAAHAEPNPTQPGADLRAQCESPEFGGVLVTDVQQGVQRSVCQYIVTGHFYYDTYENGTYVGTAVYRDGKTEPTERPEIPELFTIPPDFRLPGFLGPS</sequence>
<dbReference type="KEGG" id="msei:MSEDJ_04690"/>
<evidence type="ECO:0000313" key="2">
    <source>
        <dbReference type="EMBL" id="BBY26373.1"/>
    </source>
</evidence>
<gene>
    <name evidence="2" type="ORF">MSEDJ_04690</name>
</gene>
<dbReference type="AlphaFoldDB" id="A0A7I7QJ80"/>
<keyword evidence="3" id="KW-1185">Reference proteome</keyword>
<keyword evidence="1" id="KW-0732">Signal</keyword>
<dbReference type="Proteomes" id="UP000467193">
    <property type="component" value="Chromosome"/>
</dbReference>
<feature type="chain" id="PRO_5039453807" description="Secreted protein" evidence="1">
    <location>
        <begin position="29"/>
        <end position="121"/>
    </location>
</feature>
<evidence type="ECO:0000256" key="1">
    <source>
        <dbReference type="SAM" id="SignalP"/>
    </source>
</evidence>
<organism evidence="2 3">
    <name type="scientific">Mycolicibacterium sediminis</name>
    <dbReference type="NCBI Taxonomy" id="1286180"/>
    <lineage>
        <taxon>Bacteria</taxon>
        <taxon>Bacillati</taxon>
        <taxon>Actinomycetota</taxon>
        <taxon>Actinomycetes</taxon>
        <taxon>Mycobacteriales</taxon>
        <taxon>Mycobacteriaceae</taxon>
        <taxon>Mycolicibacterium</taxon>
    </lineage>
</organism>
<proteinExistence type="predicted"/>
<evidence type="ECO:0008006" key="4">
    <source>
        <dbReference type="Google" id="ProtNLM"/>
    </source>
</evidence>
<dbReference type="EMBL" id="AP022588">
    <property type="protein sequence ID" value="BBY26373.1"/>
    <property type="molecule type" value="Genomic_DNA"/>
</dbReference>
<protein>
    <recommendedName>
        <fullName evidence="4">Secreted protein</fullName>
    </recommendedName>
</protein>
<name>A0A7I7QJ80_9MYCO</name>
<accession>A0A7I7QJ80</accession>
<evidence type="ECO:0000313" key="3">
    <source>
        <dbReference type="Proteomes" id="UP000467193"/>
    </source>
</evidence>
<reference evidence="2 3" key="1">
    <citation type="journal article" date="2019" name="Emerg. Microbes Infect.">
        <title>Comprehensive subspecies identification of 175 nontuberculous mycobacteria species based on 7547 genomic profiles.</title>
        <authorList>
            <person name="Matsumoto Y."/>
            <person name="Kinjo T."/>
            <person name="Motooka D."/>
            <person name="Nabeya D."/>
            <person name="Jung N."/>
            <person name="Uechi K."/>
            <person name="Horii T."/>
            <person name="Iida T."/>
            <person name="Fujita J."/>
            <person name="Nakamura S."/>
        </authorList>
    </citation>
    <scope>NUCLEOTIDE SEQUENCE [LARGE SCALE GENOMIC DNA]</scope>
    <source>
        <strain evidence="2 3">JCM 17899</strain>
    </source>
</reference>
<feature type="signal peptide" evidence="1">
    <location>
        <begin position="1"/>
        <end position="28"/>
    </location>
</feature>